<protein>
    <submittedName>
        <fullName evidence="1">Gustatory receptor 8a</fullName>
    </submittedName>
</protein>
<keyword evidence="2" id="KW-1185">Reference proteome</keyword>
<evidence type="ECO:0000313" key="1">
    <source>
        <dbReference type="EMBL" id="OXA41497.1"/>
    </source>
</evidence>
<evidence type="ECO:0000313" key="2">
    <source>
        <dbReference type="Proteomes" id="UP000198287"/>
    </source>
</evidence>
<reference evidence="1 2" key="1">
    <citation type="submission" date="2015-12" db="EMBL/GenBank/DDBJ databases">
        <title>The genome of Folsomia candida.</title>
        <authorList>
            <person name="Faddeeva A."/>
            <person name="Derks M.F."/>
            <person name="Anvar Y."/>
            <person name="Smit S."/>
            <person name="Van Straalen N."/>
            <person name="Roelofs D."/>
        </authorList>
    </citation>
    <scope>NUCLEOTIDE SEQUENCE [LARGE SCALE GENOMIC DNA]</scope>
    <source>
        <strain evidence="1 2">VU population</strain>
        <tissue evidence="1">Whole body</tissue>
    </source>
</reference>
<gene>
    <name evidence="1" type="ORF">Fcan01_23744</name>
</gene>
<organism evidence="1 2">
    <name type="scientific">Folsomia candida</name>
    <name type="common">Springtail</name>
    <dbReference type="NCBI Taxonomy" id="158441"/>
    <lineage>
        <taxon>Eukaryota</taxon>
        <taxon>Metazoa</taxon>
        <taxon>Ecdysozoa</taxon>
        <taxon>Arthropoda</taxon>
        <taxon>Hexapoda</taxon>
        <taxon>Collembola</taxon>
        <taxon>Entomobryomorpha</taxon>
        <taxon>Isotomoidea</taxon>
        <taxon>Isotomidae</taxon>
        <taxon>Proisotominae</taxon>
        <taxon>Folsomia</taxon>
    </lineage>
</organism>
<dbReference type="EMBL" id="LNIX01000029">
    <property type="protein sequence ID" value="OXA41497.1"/>
    <property type="molecule type" value="Genomic_DNA"/>
</dbReference>
<accession>A0A226D9U4</accession>
<comment type="caution">
    <text evidence="1">The sequence shown here is derived from an EMBL/GenBank/DDBJ whole genome shotgun (WGS) entry which is preliminary data.</text>
</comment>
<keyword evidence="1" id="KW-0675">Receptor</keyword>
<dbReference type="Proteomes" id="UP000198287">
    <property type="component" value="Unassembled WGS sequence"/>
</dbReference>
<sequence length="155" mass="17587">MAKIDKQLKKMNLKEFRELYKCRKFKDGFSKITKTYGKNCLSQLSLKIHQLEDISTQLEKHMGAEFRDAVIATGSKLLEIYKIEFLATVININSVFLFHPALRQVLDFVSQAGLVILPRILARFSGTINDSGVQICANVAMDVFKILITTMNVSK</sequence>
<proteinExistence type="predicted"/>
<name>A0A226D9U4_FOLCA</name>
<dbReference type="AlphaFoldDB" id="A0A226D9U4"/>